<dbReference type="EMBL" id="CACRXK020001864">
    <property type="protein sequence ID" value="CAB3991513.1"/>
    <property type="molecule type" value="Genomic_DNA"/>
</dbReference>
<protein>
    <submittedName>
        <fullName evidence="1">Uncharacterized protein</fullName>
    </submittedName>
</protein>
<dbReference type="InterPro" id="IPR043502">
    <property type="entry name" value="DNA/RNA_pol_sf"/>
</dbReference>
<proteinExistence type="predicted"/>
<dbReference type="InterPro" id="IPR000477">
    <property type="entry name" value="RT_dom"/>
</dbReference>
<dbReference type="AlphaFoldDB" id="A0A7D9HS40"/>
<dbReference type="PANTHER" id="PTHR33332">
    <property type="entry name" value="REVERSE TRANSCRIPTASE DOMAIN-CONTAINING PROTEIN"/>
    <property type="match status" value="1"/>
</dbReference>
<evidence type="ECO:0000313" key="1">
    <source>
        <dbReference type="EMBL" id="CAB3991513.1"/>
    </source>
</evidence>
<name>A0A7D9HS40_PARCT</name>
<reference evidence="1" key="1">
    <citation type="submission" date="2020-04" db="EMBL/GenBank/DDBJ databases">
        <authorList>
            <person name="Alioto T."/>
            <person name="Alioto T."/>
            <person name="Gomez Garrido J."/>
        </authorList>
    </citation>
    <scope>NUCLEOTIDE SEQUENCE</scope>
    <source>
        <strain evidence="1">A484AB</strain>
    </source>
</reference>
<gene>
    <name evidence="1" type="ORF">PACLA_8A033479</name>
</gene>
<evidence type="ECO:0000313" key="2">
    <source>
        <dbReference type="Proteomes" id="UP001152795"/>
    </source>
</evidence>
<sequence length="291" mass="33172">MEGLFPSEWKSADVCPAPKKTKVVDIENDLRPISLTSPVAKVYESHLNSLLLDHVGPKLDDRHFGSVKGFDRVDHNILLDILRELDVHPVLIQSIRSFLTGRHQRVCVNGFSSEWKPVPAGIPQGSVLGPTLFLLMVNALAYRESWRWKYMDDLTISETLHIVNNLCSSNLQQSSSDICEFVHEKKMMLNPVKCKEMFVCFKRVPPVIDNITINVPIERVSTYKLLGVNLSSNLKWNEHVNMITKKAAKRIYSVRLLKRAGRCRYGLGHFLLNVRKNSIGVCLPCMVLQYY</sequence>
<dbReference type="Pfam" id="PF00078">
    <property type="entry name" value="RVT_1"/>
    <property type="match status" value="1"/>
</dbReference>
<comment type="caution">
    <text evidence="1">The sequence shown here is derived from an EMBL/GenBank/DDBJ whole genome shotgun (WGS) entry which is preliminary data.</text>
</comment>
<dbReference type="Proteomes" id="UP001152795">
    <property type="component" value="Unassembled WGS sequence"/>
</dbReference>
<dbReference type="OrthoDB" id="411378at2759"/>
<organism evidence="1 2">
    <name type="scientific">Paramuricea clavata</name>
    <name type="common">Red gorgonian</name>
    <name type="synonym">Violescent sea-whip</name>
    <dbReference type="NCBI Taxonomy" id="317549"/>
    <lineage>
        <taxon>Eukaryota</taxon>
        <taxon>Metazoa</taxon>
        <taxon>Cnidaria</taxon>
        <taxon>Anthozoa</taxon>
        <taxon>Octocorallia</taxon>
        <taxon>Malacalcyonacea</taxon>
        <taxon>Plexauridae</taxon>
        <taxon>Paramuricea</taxon>
    </lineage>
</organism>
<keyword evidence="2" id="KW-1185">Reference proteome</keyword>
<dbReference type="SUPFAM" id="SSF56672">
    <property type="entry name" value="DNA/RNA polymerases"/>
    <property type="match status" value="1"/>
</dbReference>
<accession>A0A7D9HS40</accession>